<dbReference type="GO" id="GO:0019901">
    <property type="term" value="F:protein kinase binding"/>
    <property type="evidence" value="ECO:0007669"/>
    <property type="project" value="InterPro"/>
</dbReference>
<comment type="caution">
    <text evidence="1">The sequence shown here is derived from an EMBL/GenBank/DDBJ whole genome shotgun (WGS) entry which is preliminary data.</text>
</comment>
<accession>A0A5J4WQY7</accession>
<dbReference type="EMBL" id="SNRW01001155">
    <property type="protein sequence ID" value="KAA6397547.1"/>
    <property type="molecule type" value="Genomic_DNA"/>
</dbReference>
<protein>
    <submittedName>
        <fullName evidence="1">Uncharacterized protein</fullName>
    </submittedName>
</protein>
<dbReference type="InterPro" id="IPR013922">
    <property type="entry name" value="Cyclin_PHO80-like"/>
</dbReference>
<dbReference type="OrthoDB" id="337735at2759"/>
<dbReference type="Gene3D" id="1.10.472.10">
    <property type="entry name" value="Cyclin-like"/>
    <property type="match status" value="1"/>
</dbReference>
<dbReference type="Pfam" id="PF08613">
    <property type="entry name" value="Cyclin"/>
    <property type="match status" value="1"/>
</dbReference>
<evidence type="ECO:0000313" key="2">
    <source>
        <dbReference type="Proteomes" id="UP000324800"/>
    </source>
</evidence>
<dbReference type="AlphaFoldDB" id="A0A5J4WQY7"/>
<reference evidence="1 2" key="1">
    <citation type="submission" date="2019-03" db="EMBL/GenBank/DDBJ databases">
        <title>Single cell metagenomics reveals metabolic interactions within the superorganism composed of flagellate Streblomastix strix and complex community of Bacteroidetes bacteria on its surface.</title>
        <authorList>
            <person name="Treitli S.C."/>
            <person name="Kolisko M."/>
            <person name="Husnik F."/>
            <person name="Keeling P."/>
            <person name="Hampl V."/>
        </authorList>
    </citation>
    <scope>NUCLEOTIDE SEQUENCE [LARGE SCALE GENOMIC DNA]</scope>
    <source>
        <strain evidence="1">ST1C</strain>
    </source>
</reference>
<dbReference type="Proteomes" id="UP000324800">
    <property type="component" value="Unassembled WGS sequence"/>
</dbReference>
<name>A0A5J4WQY7_9EUKA</name>
<gene>
    <name evidence="1" type="ORF">EZS28_006927</name>
</gene>
<proteinExistence type="predicted"/>
<organism evidence="1 2">
    <name type="scientific">Streblomastix strix</name>
    <dbReference type="NCBI Taxonomy" id="222440"/>
    <lineage>
        <taxon>Eukaryota</taxon>
        <taxon>Metamonada</taxon>
        <taxon>Preaxostyla</taxon>
        <taxon>Oxymonadida</taxon>
        <taxon>Streblomastigidae</taxon>
        <taxon>Streblomastix</taxon>
    </lineage>
</organism>
<evidence type="ECO:0000313" key="1">
    <source>
        <dbReference type="EMBL" id="KAA6397547.1"/>
    </source>
</evidence>
<sequence length="229" mass="25443">MKANTIFSEVGIAVKGKNYSMNSQNSANSQESDQTAIHNCPTTPNIVEQPQFDTVWPDDAFLALLARDLTVGAYNQPNTGGYADPITTINGDGTAQIILADGRVIEESSQNEKTIEILGILCTVRSAFDMRKTEILQCMLFMRRLLTKGRVVINPWSVSRLLIGGLILSIKVNRDRVPSNSFVAQVLGISYIRVNEWERSTYEGLEYEVGVNIEEYTQLEQALHSALIQ</sequence>